<reference evidence="1 2" key="1">
    <citation type="submission" date="2020-08" db="EMBL/GenBank/DDBJ databases">
        <title>A Genomic Blueprint of the Chicken Gut Microbiome.</title>
        <authorList>
            <person name="Gilroy R."/>
            <person name="Ravi A."/>
            <person name="Getino M."/>
            <person name="Pursley I."/>
            <person name="Horton D.L."/>
            <person name="Alikhan N.-F."/>
            <person name="Baker D."/>
            <person name="Gharbi K."/>
            <person name="Hall N."/>
            <person name="Watson M."/>
            <person name="Adriaenssens E.M."/>
            <person name="Foster-Nyarko E."/>
            <person name="Jarju S."/>
            <person name="Secka A."/>
            <person name="Antonio M."/>
            <person name="Oren A."/>
            <person name="Chaudhuri R."/>
            <person name="La Ragione R.M."/>
            <person name="Hildebrand F."/>
            <person name="Pallen M.J."/>
        </authorList>
    </citation>
    <scope>NUCLEOTIDE SEQUENCE [LARGE SCALE GENOMIC DNA]</scope>
    <source>
        <strain evidence="1 2">Sa1YVA6</strain>
    </source>
</reference>
<gene>
    <name evidence="1" type="ORF">H9632_17485</name>
</gene>
<dbReference type="EMBL" id="JACSPW010000025">
    <property type="protein sequence ID" value="MBD8034856.1"/>
    <property type="molecule type" value="Genomic_DNA"/>
</dbReference>
<dbReference type="Proteomes" id="UP000600565">
    <property type="component" value="Unassembled WGS sequence"/>
</dbReference>
<comment type="caution">
    <text evidence="1">The sequence shown here is derived from an EMBL/GenBank/DDBJ whole genome shotgun (WGS) entry which is preliminary data.</text>
</comment>
<protein>
    <submittedName>
        <fullName evidence="1">Uncharacterized protein</fullName>
    </submittedName>
</protein>
<dbReference type="RefSeq" id="WP_191705341.1">
    <property type="nucleotide sequence ID" value="NZ_JACSPW010000025.1"/>
</dbReference>
<evidence type="ECO:0000313" key="1">
    <source>
        <dbReference type="EMBL" id="MBD8034856.1"/>
    </source>
</evidence>
<organism evidence="1 2">
    <name type="scientific">Solibacillus merdavium</name>
    <dbReference type="NCBI Taxonomy" id="2762218"/>
    <lineage>
        <taxon>Bacteria</taxon>
        <taxon>Bacillati</taxon>
        <taxon>Bacillota</taxon>
        <taxon>Bacilli</taxon>
        <taxon>Bacillales</taxon>
        <taxon>Caryophanaceae</taxon>
        <taxon>Solibacillus</taxon>
    </lineage>
</organism>
<evidence type="ECO:0000313" key="2">
    <source>
        <dbReference type="Proteomes" id="UP000600565"/>
    </source>
</evidence>
<keyword evidence="2" id="KW-1185">Reference proteome</keyword>
<name>A0ABR8XSG3_9BACL</name>
<proteinExistence type="predicted"/>
<accession>A0ABR8XSG3</accession>
<sequence length="159" mass="18068">MILKRGVTGFTAGDLSLERDWAACTAEFKKYCYSYVGQLKGRVLAFFEPDIVVGYAHAHVKIDGEAFYIFYNDMYDYVAFSSNCEIGELDFNDHPLLAGLFENPYQVLTAAQLTEPLIFQASGSGNIVLNENDLNDVELRFMNHFRSQTVGDLVFNYWD</sequence>